<dbReference type="Gene3D" id="2.40.10.10">
    <property type="entry name" value="Trypsin-like serine proteases"/>
    <property type="match status" value="2"/>
</dbReference>
<name>A0ABQ1L5F9_9BURK</name>
<dbReference type="InterPro" id="IPR009003">
    <property type="entry name" value="Peptidase_S1_PA"/>
</dbReference>
<proteinExistence type="inferred from homology"/>
<keyword evidence="3" id="KW-0378">Hydrolase</keyword>
<dbReference type="PANTHER" id="PTHR33607:SF2">
    <property type="entry name" value="ENDONUCLEASE-1"/>
    <property type="match status" value="1"/>
</dbReference>
<keyword evidence="2" id="KW-0540">Nuclease</keyword>
<evidence type="ECO:0008006" key="6">
    <source>
        <dbReference type="Google" id="ProtNLM"/>
    </source>
</evidence>
<sequence>MEFTADFTQIARAAGERWQRRAAVRNPNAECIRRGKAVEAESPERVQARLGRLAMAAKAPMRSLAVVPALAPRLTETIGLERVLGSADFVDINFVELALAVARFVGRINIRSSLGRSVGYGTGFMVSPTLLLTNHHVLDSADAAAASEVEFDYQNDRHGRPLPIVGFALEPARFFMTSAELDFTLVAVGERSSRGIALNRYGWSRLIGAEGKALLGEHLNIVQHPRGEAKQIVLRSNELVDLFDDYAHYVTDTEPGSSGSPVYNDQWEVVALHHAGVPARDGEGRLLQRDGSVWRDGMDPDLIGWVANEGIRVSSLVKYITAQSLPPAQAALRDDLLNLVPPTALEAAVVGQVADAISDTSDVTSSSAPRALGQAATWTIPLTVTAHLGPVVQAAAGVPAIVLPPAEPAPALPATAPARPSTAPAPSPQVRPALADALAELRRAAERPYYDAQADAVARAAYYGDLALPADAAAAHGALHALLESTHTSQPRYSPSQHLYPWVDLRHTRGGDDDIVSIYSSRTFSARALIETDFAIDEQRQRMRAAIVRPSIGAAEALPVDDDFLEAALPYNCEHVVPQSWFGKREPMRGDLHHLFACEVDCNSFRGNTPYFDFADFNEVIRSDCGKREPGRFEPGSGKGAVARATLYFLLRYPGLIDRRAGEYTADRIATLVAWHKADPVTEYEHHRNAAIFEKQGNRNPLIDFPDWADRIDFTRGLGG</sequence>
<dbReference type="InterPro" id="IPR007346">
    <property type="entry name" value="Endonuclease-I"/>
</dbReference>
<dbReference type="RefSeq" id="WP_188916055.1">
    <property type="nucleotide sequence ID" value="NZ_BMKG01000023.1"/>
</dbReference>
<evidence type="ECO:0000256" key="3">
    <source>
        <dbReference type="ARBA" id="ARBA00022801"/>
    </source>
</evidence>
<keyword evidence="5" id="KW-1185">Reference proteome</keyword>
<dbReference type="Pfam" id="PF04231">
    <property type="entry name" value="Endonuclease_1"/>
    <property type="match status" value="1"/>
</dbReference>
<comment type="similarity">
    <text evidence="1">Belongs to the EndA/NucM nuclease family.</text>
</comment>
<comment type="caution">
    <text evidence="4">The sequence shown here is derived from an EMBL/GenBank/DDBJ whole genome shotgun (WGS) entry which is preliminary data.</text>
</comment>
<dbReference type="SUPFAM" id="SSF54060">
    <property type="entry name" value="His-Me finger endonucleases"/>
    <property type="match status" value="1"/>
</dbReference>
<dbReference type="PANTHER" id="PTHR33607">
    <property type="entry name" value="ENDONUCLEASE-1"/>
    <property type="match status" value="1"/>
</dbReference>
<evidence type="ECO:0000256" key="2">
    <source>
        <dbReference type="ARBA" id="ARBA00022722"/>
    </source>
</evidence>
<dbReference type="InterPro" id="IPR044925">
    <property type="entry name" value="His-Me_finger_sf"/>
</dbReference>
<protein>
    <recommendedName>
        <fullName evidence="6">Serine protease</fullName>
    </recommendedName>
</protein>
<organism evidence="4 5">
    <name type="scientific">Pseudoduganella buxea</name>
    <dbReference type="NCBI Taxonomy" id="1949069"/>
    <lineage>
        <taxon>Bacteria</taxon>
        <taxon>Pseudomonadati</taxon>
        <taxon>Pseudomonadota</taxon>
        <taxon>Betaproteobacteria</taxon>
        <taxon>Burkholderiales</taxon>
        <taxon>Oxalobacteraceae</taxon>
        <taxon>Telluria group</taxon>
        <taxon>Pseudoduganella</taxon>
    </lineage>
</organism>
<dbReference type="EMBL" id="BMKG01000023">
    <property type="protein sequence ID" value="GGC17718.1"/>
    <property type="molecule type" value="Genomic_DNA"/>
</dbReference>
<dbReference type="InterPro" id="IPR043504">
    <property type="entry name" value="Peptidase_S1_PA_chymotrypsin"/>
</dbReference>
<dbReference type="SUPFAM" id="SSF50494">
    <property type="entry name" value="Trypsin-like serine proteases"/>
    <property type="match status" value="1"/>
</dbReference>
<dbReference type="Proteomes" id="UP000622638">
    <property type="component" value="Unassembled WGS sequence"/>
</dbReference>
<evidence type="ECO:0000313" key="5">
    <source>
        <dbReference type="Proteomes" id="UP000622638"/>
    </source>
</evidence>
<gene>
    <name evidence="4" type="ORF">GCM10011572_43810</name>
</gene>
<reference evidence="5" key="1">
    <citation type="journal article" date="2019" name="Int. J. Syst. Evol. Microbiol.">
        <title>The Global Catalogue of Microorganisms (GCM) 10K type strain sequencing project: providing services to taxonomists for standard genome sequencing and annotation.</title>
        <authorList>
            <consortium name="The Broad Institute Genomics Platform"/>
            <consortium name="The Broad Institute Genome Sequencing Center for Infectious Disease"/>
            <person name="Wu L."/>
            <person name="Ma J."/>
        </authorList>
    </citation>
    <scope>NUCLEOTIDE SEQUENCE [LARGE SCALE GENOMIC DNA]</scope>
    <source>
        <strain evidence="5">CGMCC 1.15931</strain>
    </source>
</reference>
<evidence type="ECO:0000313" key="4">
    <source>
        <dbReference type="EMBL" id="GGC17718.1"/>
    </source>
</evidence>
<evidence type="ECO:0000256" key="1">
    <source>
        <dbReference type="ARBA" id="ARBA00006429"/>
    </source>
</evidence>
<accession>A0ABQ1L5F9</accession>
<dbReference type="Pfam" id="PF13365">
    <property type="entry name" value="Trypsin_2"/>
    <property type="match status" value="1"/>
</dbReference>